<proteinExistence type="predicted"/>
<comment type="caution">
    <text evidence="2">The sequence shown here is derived from an EMBL/GenBank/DDBJ whole genome shotgun (WGS) entry which is preliminary data.</text>
</comment>
<dbReference type="Gene3D" id="1.20.1290.10">
    <property type="entry name" value="AhpD-like"/>
    <property type="match status" value="1"/>
</dbReference>
<gene>
    <name evidence="2" type="ORF">ACHAW5_000886</name>
</gene>
<sequence length="226" mass="24034">MCPPSSTTGVQKTGKVFTWSTLLRDHTRFFSVLPSYLLAYVGPSSTSLVPKTIESVMLTVNSHNACPYCTGLHGQLARMAGIDAPPDPSDPAVKYARTFALESGRGGDVESSYDELASAIGDGRASSVRALCWALLWGKTTGNTINSVRDKILKLKFGSIRSLELFVLAYYGPLFLVIGVLNAVLTKMPRIPPRASAGLGAVLWVPVAVNIAPLGIVSVALNRGIV</sequence>
<dbReference type="Proteomes" id="UP001530315">
    <property type="component" value="Unassembled WGS sequence"/>
</dbReference>
<keyword evidence="1" id="KW-0472">Membrane</keyword>
<keyword evidence="3" id="KW-1185">Reference proteome</keyword>
<dbReference type="InterPro" id="IPR029032">
    <property type="entry name" value="AhpD-like"/>
</dbReference>
<protein>
    <recommendedName>
        <fullName evidence="4">Carboxymuconolactone decarboxylase-like domain-containing protein</fullName>
    </recommendedName>
</protein>
<evidence type="ECO:0008006" key="4">
    <source>
        <dbReference type="Google" id="ProtNLM"/>
    </source>
</evidence>
<evidence type="ECO:0000313" key="3">
    <source>
        <dbReference type="Proteomes" id="UP001530315"/>
    </source>
</evidence>
<evidence type="ECO:0000313" key="2">
    <source>
        <dbReference type="EMBL" id="KAL3776629.1"/>
    </source>
</evidence>
<dbReference type="SUPFAM" id="SSF69118">
    <property type="entry name" value="AhpD-like"/>
    <property type="match status" value="1"/>
</dbReference>
<evidence type="ECO:0000256" key="1">
    <source>
        <dbReference type="SAM" id="Phobius"/>
    </source>
</evidence>
<accession>A0ABD3NLD4</accession>
<organism evidence="2 3">
    <name type="scientific">Stephanodiscus triporus</name>
    <dbReference type="NCBI Taxonomy" id="2934178"/>
    <lineage>
        <taxon>Eukaryota</taxon>
        <taxon>Sar</taxon>
        <taxon>Stramenopiles</taxon>
        <taxon>Ochrophyta</taxon>
        <taxon>Bacillariophyta</taxon>
        <taxon>Coscinodiscophyceae</taxon>
        <taxon>Thalassiosirophycidae</taxon>
        <taxon>Stephanodiscales</taxon>
        <taxon>Stephanodiscaceae</taxon>
        <taxon>Stephanodiscus</taxon>
    </lineage>
</organism>
<name>A0ABD3NLD4_9STRA</name>
<dbReference type="AlphaFoldDB" id="A0ABD3NLD4"/>
<feature type="transmembrane region" description="Helical" evidence="1">
    <location>
        <begin position="163"/>
        <end position="185"/>
    </location>
</feature>
<reference evidence="2 3" key="1">
    <citation type="submission" date="2024-10" db="EMBL/GenBank/DDBJ databases">
        <title>Updated reference genomes for cyclostephanoid diatoms.</title>
        <authorList>
            <person name="Roberts W.R."/>
            <person name="Alverson A.J."/>
        </authorList>
    </citation>
    <scope>NUCLEOTIDE SEQUENCE [LARGE SCALE GENOMIC DNA]</scope>
    <source>
        <strain evidence="2 3">AJA276-08</strain>
    </source>
</reference>
<feature type="transmembrane region" description="Helical" evidence="1">
    <location>
        <begin position="197"/>
        <end position="221"/>
    </location>
</feature>
<keyword evidence="1" id="KW-1133">Transmembrane helix</keyword>
<keyword evidence="1" id="KW-0812">Transmembrane</keyword>
<dbReference type="EMBL" id="JALLAZ020001341">
    <property type="protein sequence ID" value="KAL3776629.1"/>
    <property type="molecule type" value="Genomic_DNA"/>
</dbReference>